<keyword evidence="4" id="KW-1185">Reference proteome</keyword>
<evidence type="ECO:0000313" key="4">
    <source>
        <dbReference type="Proteomes" id="UP000002051"/>
    </source>
</evidence>
<dbReference type="AlphaFoldDB" id="G7IKJ4"/>
<keyword evidence="1" id="KW-1133">Transmembrane helix</keyword>
<proteinExistence type="predicted"/>
<gene>
    <name evidence="2" type="ordered locus">MTR_2g088670</name>
</gene>
<evidence type="ECO:0000313" key="2">
    <source>
        <dbReference type="EMBL" id="AES67264.1"/>
    </source>
</evidence>
<keyword evidence="1 2" id="KW-0812">Transmembrane</keyword>
<keyword evidence="1" id="KW-0472">Membrane</keyword>
<dbReference type="EnsemblPlants" id="AES67264">
    <property type="protein sequence ID" value="AES67264"/>
    <property type="gene ID" value="MTR_2g088670"/>
</dbReference>
<sequence>MSTDKVIGTKSKMEDLERDAIQKHEFTKFQTKNTVFLSSSSSFLFFIIFNLTFINLHQTQKT</sequence>
<feature type="transmembrane region" description="Helical" evidence="1">
    <location>
        <begin position="35"/>
        <end position="56"/>
    </location>
</feature>
<dbReference type="HOGENOM" id="CLU_2907438_0_0_1"/>
<evidence type="ECO:0000256" key="1">
    <source>
        <dbReference type="SAM" id="Phobius"/>
    </source>
</evidence>
<dbReference type="Proteomes" id="UP000002051">
    <property type="component" value="Chromosome 2"/>
</dbReference>
<dbReference type="EMBL" id="CM001218">
    <property type="protein sequence ID" value="AES67264.1"/>
    <property type="molecule type" value="Genomic_DNA"/>
</dbReference>
<accession>G7IKJ4</accession>
<name>G7IKJ4_MEDTR</name>
<reference evidence="3" key="3">
    <citation type="submission" date="2015-04" db="UniProtKB">
        <authorList>
            <consortium name="EnsemblPlants"/>
        </authorList>
    </citation>
    <scope>IDENTIFICATION</scope>
    <source>
        <strain evidence="3">cv. Jemalong A17</strain>
    </source>
</reference>
<dbReference type="PaxDb" id="3880-AES67264"/>
<evidence type="ECO:0000313" key="3">
    <source>
        <dbReference type="EnsemblPlants" id="AES67264"/>
    </source>
</evidence>
<reference evidence="2 4" key="2">
    <citation type="journal article" date="2014" name="BMC Genomics">
        <title>An improved genome release (version Mt4.0) for the model legume Medicago truncatula.</title>
        <authorList>
            <person name="Tang H."/>
            <person name="Krishnakumar V."/>
            <person name="Bidwell S."/>
            <person name="Rosen B."/>
            <person name="Chan A."/>
            <person name="Zhou S."/>
            <person name="Gentzbittel L."/>
            <person name="Childs K.L."/>
            <person name="Yandell M."/>
            <person name="Gundlach H."/>
            <person name="Mayer K.F."/>
            <person name="Schwartz D.C."/>
            <person name="Town C.D."/>
        </authorList>
    </citation>
    <scope>GENOME REANNOTATION</scope>
    <source>
        <strain evidence="3 4">cv. Jemalong A17</strain>
    </source>
</reference>
<protein>
    <submittedName>
        <fullName evidence="2">Transmembrane protein, putative</fullName>
    </submittedName>
</protein>
<organism evidence="2 4">
    <name type="scientific">Medicago truncatula</name>
    <name type="common">Barrel medic</name>
    <name type="synonym">Medicago tribuloides</name>
    <dbReference type="NCBI Taxonomy" id="3880"/>
    <lineage>
        <taxon>Eukaryota</taxon>
        <taxon>Viridiplantae</taxon>
        <taxon>Streptophyta</taxon>
        <taxon>Embryophyta</taxon>
        <taxon>Tracheophyta</taxon>
        <taxon>Spermatophyta</taxon>
        <taxon>Magnoliopsida</taxon>
        <taxon>eudicotyledons</taxon>
        <taxon>Gunneridae</taxon>
        <taxon>Pentapetalae</taxon>
        <taxon>rosids</taxon>
        <taxon>fabids</taxon>
        <taxon>Fabales</taxon>
        <taxon>Fabaceae</taxon>
        <taxon>Papilionoideae</taxon>
        <taxon>50 kb inversion clade</taxon>
        <taxon>NPAAA clade</taxon>
        <taxon>Hologalegina</taxon>
        <taxon>IRL clade</taxon>
        <taxon>Trifolieae</taxon>
        <taxon>Medicago</taxon>
    </lineage>
</organism>
<reference evidence="2 4" key="1">
    <citation type="journal article" date="2011" name="Nature">
        <title>The Medicago genome provides insight into the evolution of rhizobial symbioses.</title>
        <authorList>
            <person name="Young N.D."/>
            <person name="Debelle F."/>
            <person name="Oldroyd G.E."/>
            <person name="Geurts R."/>
            <person name="Cannon S.B."/>
            <person name="Udvardi M.K."/>
            <person name="Benedito V.A."/>
            <person name="Mayer K.F."/>
            <person name="Gouzy J."/>
            <person name="Schoof H."/>
            <person name="Van de Peer Y."/>
            <person name="Proost S."/>
            <person name="Cook D.R."/>
            <person name="Meyers B.C."/>
            <person name="Spannagl M."/>
            <person name="Cheung F."/>
            <person name="De Mita S."/>
            <person name="Krishnakumar V."/>
            <person name="Gundlach H."/>
            <person name="Zhou S."/>
            <person name="Mudge J."/>
            <person name="Bharti A.K."/>
            <person name="Murray J.D."/>
            <person name="Naoumkina M.A."/>
            <person name="Rosen B."/>
            <person name="Silverstein K.A."/>
            <person name="Tang H."/>
            <person name="Rombauts S."/>
            <person name="Zhao P.X."/>
            <person name="Zhou P."/>
            <person name="Barbe V."/>
            <person name="Bardou P."/>
            <person name="Bechner M."/>
            <person name="Bellec A."/>
            <person name="Berger A."/>
            <person name="Berges H."/>
            <person name="Bidwell S."/>
            <person name="Bisseling T."/>
            <person name="Choisne N."/>
            <person name="Couloux A."/>
            <person name="Denny R."/>
            <person name="Deshpande S."/>
            <person name="Dai X."/>
            <person name="Doyle J.J."/>
            <person name="Dudez A.M."/>
            <person name="Farmer A.D."/>
            <person name="Fouteau S."/>
            <person name="Franken C."/>
            <person name="Gibelin C."/>
            <person name="Gish J."/>
            <person name="Goldstein S."/>
            <person name="Gonzalez A.J."/>
            <person name="Green P.J."/>
            <person name="Hallab A."/>
            <person name="Hartog M."/>
            <person name="Hua A."/>
            <person name="Humphray S.J."/>
            <person name="Jeong D.H."/>
            <person name="Jing Y."/>
            <person name="Jocker A."/>
            <person name="Kenton S.M."/>
            <person name="Kim D.J."/>
            <person name="Klee K."/>
            <person name="Lai H."/>
            <person name="Lang C."/>
            <person name="Lin S."/>
            <person name="Macmil S.L."/>
            <person name="Magdelenat G."/>
            <person name="Matthews L."/>
            <person name="McCorrison J."/>
            <person name="Monaghan E.L."/>
            <person name="Mun J.H."/>
            <person name="Najar F.Z."/>
            <person name="Nicholson C."/>
            <person name="Noirot C."/>
            <person name="O'Bleness M."/>
            <person name="Paule C.R."/>
            <person name="Poulain J."/>
            <person name="Prion F."/>
            <person name="Qin B."/>
            <person name="Qu C."/>
            <person name="Retzel E.F."/>
            <person name="Riddle C."/>
            <person name="Sallet E."/>
            <person name="Samain S."/>
            <person name="Samson N."/>
            <person name="Sanders I."/>
            <person name="Saurat O."/>
            <person name="Scarpelli C."/>
            <person name="Schiex T."/>
            <person name="Segurens B."/>
            <person name="Severin A.J."/>
            <person name="Sherrier D.J."/>
            <person name="Shi R."/>
            <person name="Sims S."/>
            <person name="Singer S.R."/>
            <person name="Sinharoy S."/>
            <person name="Sterck L."/>
            <person name="Viollet A."/>
            <person name="Wang B.B."/>
            <person name="Wang K."/>
            <person name="Wang M."/>
            <person name="Wang X."/>
            <person name="Warfsmann J."/>
            <person name="Weissenbach J."/>
            <person name="White D.D."/>
            <person name="White J.D."/>
            <person name="Wiley G.B."/>
            <person name="Wincker P."/>
            <person name="Xing Y."/>
            <person name="Yang L."/>
            <person name="Yao Z."/>
            <person name="Ying F."/>
            <person name="Zhai J."/>
            <person name="Zhou L."/>
            <person name="Zuber A."/>
            <person name="Denarie J."/>
            <person name="Dixon R.A."/>
            <person name="May G.D."/>
            <person name="Schwartz D.C."/>
            <person name="Rogers J."/>
            <person name="Quetier F."/>
            <person name="Town C.D."/>
            <person name="Roe B.A."/>
        </authorList>
    </citation>
    <scope>NUCLEOTIDE SEQUENCE [LARGE SCALE GENOMIC DNA]</scope>
    <source>
        <strain evidence="2">A17</strain>
        <strain evidence="3 4">cv. Jemalong A17</strain>
    </source>
</reference>